<evidence type="ECO:0000256" key="1">
    <source>
        <dbReference type="SAM" id="SignalP"/>
    </source>
</evidence>
<protein>
    <submittedName>
        <fullName evidence="2">PEP-CTERM sorting domain-containing protein</fullName>
    </submittedName>
</protein>
<dbReference type="NCBIfam" id="TIGR04155">
    <property type="entry name" value="cyano_PEP"/>
    <property type="match status" value="1"/>
</dbReference>
<keyword evidence="1" id="KW-0732">Signal</keyword>
<keyword evidence="3" id="KW-1185">Reference proteome</keyword>
<dbReference type="Proteomes" id="UP000621307">
    <property type="component" value="Unassembled WGS sequence"/>
</dbReference>
<organism evidence="2 3">
    <name type="scientific">Nostoc parmelioides FACHB-3921</name>
    <dbReference type="NCBI Taxonomy" id="2692909"/>
    <lineage>
        <taxon>Bacteria</taxon>
        <taxon>Bacillati</taxon>
        <taxon>Cyanobacteriota</taxon>
        <taxon>Cyanophyceae</taxon>
        <taxon>Nostocales</taxon>
        <taxon>Nostocaceae</taxon>
        <taxon>Nostoc</taxon>
    </lineage>
</organism>
<reference evidence="2 3" key="1">
    <citation type="journal article" date="2020" name="ISME J.">
        <title>Comparative genomics reveals insights into cyanobacterial evolution and habitat adaptation.</title>
        <authorList>
            <person name="Chen M.Y."/>
            <person name="Teng W.K."/>
            <person name="Zhao L."/>
            <person name="Hu C.X."/>
            <person name="Zhou Y.K."/>
            <person name="Han B.P."/>
            <person name="Song L.R."/>
            <person name="Shu W.S."/>
        </authorList>
    </citation>
    <scope>NUCLEOTIDE SEQUENCE [LARGE SCALE GENOMIC DNA]</scope>
    <source>
        <strain evidence="2 3">FACHB-3921</strain>
    </source>
</reference>
<gene>
    <name evidence="2" type="ORF">H6G14_28970</name>
</gene>
<proteinExistence type="predicted"/>
<dbReference type="InterPro" id="IPR026374">
    <property type="entry name" value="Cyano_PEP"/>
</dbReference>
<dbReference type="NCBIfam" id="TIGR02595">
    <property type="entry name" value="PEP_CTERM"/>
    <property type="match status" value="1"/>
</dbReference>
<feature type="chain" id="PRO_5047249116" evidence="1">
    <location>
        <begin position="28"/>
        <end position="211"/>
    </location>
</feature>
<dbReference type="InterPro" id="IPR013424">
    <property type="entry name" value="Ice-binding_C"/>
</dbReference>
<sequence length="211" mass="22333">MRQTIQKALVLSLFSLSGFTIVSPSFAASLDLSSWDKSGDVFAVPSQATLTNAFSDGSDDASNYNVSSNDPTYINSLETFLGLNSGDLGLDATEGSAIKRTFNALAGDVISFNYSFLTYDTFSSDRAFLTISNSVIPLTGSSLFSYTFATSGIYNIGIGVVDVDDTFGSSILSVSNANYQSKSVPEPSIILSSILAGGFGVMLKRKHLKKA</sequence>
<evidence type="ECO:0000313" key="2">
    <source>
        <dbReference type="EMBL" id="MBD2255252.1"/>
    </source>
</evidence>
<dbReference type="EMBL" id="JACJQL010000085">
    <property type="protein sequence ID" value="MBD2255252.1"/>
    <property type="molecule type" value="Genomic_DNA"/>
</dbReference>
<feature type="signal peptide" evidence="1">
    <location>
        <begin position="1"/>
        <end position="27"/>
    </location>
</feature>
<name>A0ABR8BMA1_9NOSO</name>
<evidence type="ECO:0000313" key="3">
    <source>
        <dbReference type="Proteomes" id="UP000621307"/>
    </source>
</evidence>
<accession>A0ABR8BMA1</accession>
<comment type="caution">
    <text evidence="2">The sequence shown here is derived from an EMBL/GenBank/DDBJ whole genome shotgun (WGS) entry which is preliminary data.</text>
</comment>